<dbReference type="Proteomes" id="UP001187192">
    <property type="component" value="Unassembled WGS sequence"/>
</dbReference>
<dbReference type="EMBL" id="BTGU01000009">
    <property type="protein sequence ID" value="GMN38990.1"/>
    <property type="molecule type" value="Genomic_DNA"/>
</dbReference>
<gene>
    <name evidence="1" type="ORF">TIFTF001_008209</name>
</gene>
<evidence type="ECO:0000313" key="1">
    <source>
        <dbReference type="EMBL" id="GMN38990.1"/>
    </source>
</evidence>
<comment type="caution">
    <text evidence="1">The sequence shown here is derived from an EMBL/GenBank/DDBJ whole genome shotgun (WGS) entry which is preliminary data.</text>
</comment>
<keyword evidence="2" id="KW-1185">Reference proteome</keyword>
<reference evidence="1" key="1">
    <citation type="submission" date="2023-07" db="EMBL/GenBank/DDBJ databases">
        <title>draft genome sequence of fig (Ficus carica).</title>
        <authorList>
            <person name="Takahashi T."/>
            <person name="Nishimura K."/>
        </authorList>
    </citation>
    <scope>NUCLEOTIDE SEQUENCE</scope>
</reference>
<name>A0AA87ZSZ1_FICCA</name>
<evidence type="ECO:0000313" key="2">
    <source>
        <dbReference type="Proteomes" id="UP001187192"/>
    </source>
</evidence>
<accession>A0AA87ZSZ1</accession>
<protein>
    <submittedName>
        <fullName evidence="1">Uncharacterized protein</fullName>
    </submittedName>
</protein>
<dbReference type="AlphaFoldDB" id="A0AA87ZSZ1"/>
<organism evidence="1 2">
    <name type="scientific">Ficus carica</name>
    <name type="common">Common fig</name>
    <dbReference type="NCBI Taxonomy" id="3494"/>
    <lineage>
        <taxon>Eukaryota</taxon>
        <taxon>Viridiplantae</taxon>
        <taxon>Streptophyta</taxon>
        <taxon>Embryophyta</taxon>
        <taxon>Tracheophyta</taxon>
        <taxon>Spermatophyta</taxon>
        <taxon>Magnoliopsida</taxon>
        <taxon>eudicotyledons</taxon>
        <taxon>Gunneridae</taxon>
        <taxon>Pentapetalae</taxon>
        <taxon>rosids</taxon>
        <taxon>fabids</taxon>
        <taxon>Rosales</taxon>
        <taxon>Moraceae</taxon>
        <taxon>Ficeae</taxon>
        <taxon>Ficus</taxon>
    </lineage>
</organism>
<proteinExistence type="predicted"/>
<sequence length="115" mass="11150">MSATSPGSGGGGAQVAWIWLAGCHHRGWARLGRGGGAGKLGEVRSGGSGLRWLVAAGGRGSRGGGSPSPGVLGRVVAGGSAGSPSCGAPGSLTRIKNVYSMHHSSCTYPSSGSTF</sequence>